<name>A0A0A0ESY5_9GAMM</name>
<dbReference type="eggNOG" id="ENOG502ZMNQ">
    <property type="taxonomic scope" value="Bacteria"/>
</dbReference>
<sequence length="116" mass="12884">MHANQRDQILRNCSDKWRGQYQPDGQAVRVWQKLGPAHVVALLEQAAIPARTEARVLLRRMAMGPWRIGATVHRGGHGDTARGADPRPHVTVQVAGRSHHLRCLERGGLHVVQITA</sequence>
<dbReference type="OrthoDB" id="6024091at2"/>
<evidence type="ECO:0000313" key="1">
    <source>
        <dbReference type="EMBL" id="KGM53238.1"/>
    </source>
</evidence>
<comment type="caution">
    <text evidence="1">The sequence shown here is derived from an EMBL/GenBank/DDBJ whole genome shotgun (WGS) entry which is preliminary data.</text>
</comment>
<dbReference type="AlphaFoldDB" id="A0A0A0ESY5"/>
<dbReference type="Proteomes" id="UP000029998">
    <property type="component" value="Unassembled WGS sequence"/>
</dbReference>
<accession>A0A0A0ESY5</accession>
<protein>
    <submittedName>
        <fullName evidence="1">Uncharacterized protein</fullName>
    </submittedName>
</protein>
<proteinExistence type="predicted"/>
<keyword evidence="2" id="KW-1185">Reference proteome</keyword>
<dbReference type="STRING" id="1385517.N800_09415"/>
<dbReference type="EMBL" id="AVPU01000036">
    <property type="protein sequence ID" value="KGM53238.1"/>
    <property type="molecule type" value="Genomic_DNA"/>
</dbReference>
<reference evidence="1 2" key="1">
    <citation type="submission" date="2013-08" db="EMBL/GenBank/DDBJ databases">
        <title>Genome sequencing of Lysobacter.</title>
        <authorList>
            <person name="Zhang S."/>
            <person name="Wang G."/>
        </authorList>
    </citation>
    <scope>NUCLEOTIDE SEQUENCE [LARGE SCALE GENOMIC DNA]</scope>
    <source>
        <strain evidence="1 2">GH1-9</strain>
    </source>
</reference>
<organism evidence="1 2">
    <name type="scientific">Lysobacter daejeonensis GH1-9</name>
    <dbReference type="NCBI Taxonomy" id="1385517"/>
    <lineage>
        <taxon>Bacteria</taxon>
        <taxon>Pseudomonadati</taxon>
        <taxon>Pseudomonadota</taxon>
        <taxon>Gammaproteobacteria</taxon>
        <taxon>Lysobacterales</taxon>
        <taxon>Lysobacteraceae</taxon>
        <taxon>Aerolutibacter</taxon>
    </lineage>
</organism>
<evidence type="ECO:0000313" key="2">
    <source>
        <dbReference type="Proteomes" id="UP000029998"/>
    </source>
</evidence>
<gene>
    <name evidence="1" type="ORF">N800_09415</name>
</gene>
<dbReference type="RefSeq" id="WP_036139748.1">
    <property type="nucleotide sequence ID" value="NZ_AVPU01000036.1"/>
</dbReference>